<sequence length="152" mass="15394">MGELALEELGGHGRLAVRREGEGVPGGVLLHEREVVLKALGGEGEHGGGEAAGEEVAALRGELADGQPVGVRRQRLEAVVDPLVGEACDGVRAPVGGGGLVSGLVGGHGAPPRLFGPVSLALPELVGVASQRPSSRALHNMQRSLRMSLTAV</sequence>
<protein>
    <submittedName>
        <fullName evidence="1">Uncharacterized protein</fullName>
    </submittedName>
</protein>
<dbReference type="EMBL" id="CP021748">
    <property type="protein sequence ID" value="ARX86107.1"/>
    <property type="molecule type" value="Genomic_DNA"/>
</dbReference>
<dbReference type="AlphaFoldDB" id="A0A1Z1WI38"/>
<gene>
    <name evidence="1" type="ORF">SMD44_05576</name>
</gene>
<keyword evidence="2" id="KW-1185">Reference proteome</keyword>
<reference evidence="1 2" key="1">
    <citation type="submission" date="2017-05" db="EMBL/GenBank/DDBJ databases">
        <title>Streptomyces alboflavus Genome sequencing and assembly.</title>
        <authorList>
            <person name="Wang Y."/>
            <person name="Du B."/>
            <person name="Ding Y."/>
            <person name="Liu H."/>
            <person name="Hou Q."/>
            <person name="Liu K."/>
            <person name="Wang C."/>
            <person name="Yao L."/>
        </authorList>
    </citation>
    <scope>NUCLEOTIDE SEQUENCE [LARGE SCALE GENOMIC DNA]</scope>
    <source>
        <strain evidence="1 2">MDJK44</strain>
    </source>
</reference>
<evidence type="ECO:0000313" key="2">
    <source>
        <dbReference type="Proteomes" id="UP000195880"/>
    </source>
</evidence>
<dbReference type="Proteomes" id="UP000195880">
    <property type="component" value="Chromosome"/>
</dbReference>
<evidence type="ECO:0000313" key="1">
    <source>
        <dbReference type="EMBL" id="ARX86107.1"/>
    </source>
</evidence>
<dbReference type="KEGG" id="salf:SMD44_05576"/>
<proteinExistence type="predicted"/>
<accession>A0A1Z1WI38</accession>
<organism evidence="1 2">
    <name type="scientific">Streptomyces alboflavus</name>
    <dbReference type="NCBI Taxonomy" id="67267"/>
    <lineage>
        <taxon>Bacteria</taxon>
        <taxon>Bacillati</taxon>
        <taxon>Actinomycetota</taxon>
        <taxon>Actinomycetes</taxon>
        <taxon>Kitasatosporales</taxon>
        <taxon>Streptomycetaceae</taxon>
        <taxon>Streptomyces</taxon>
    </lineage>
</organism>
<name>A0A1Z1WI38_9ACTN</name>